<organism evidence="1 2">
    <name type="scientific">Borborobacter arsenicus</name>
    <dbReference type="NCBI Taxonomy" id="1851146"/>
    <lineage>
        <taxon>Bacteria</taxon>
        <taxon>Pseudomonadati</taxon>
        <taxon>Pseudomonadota</taxon>
        <taxon>Alphaproteobacteria</taxon>
        <taxon>Hyphomicrobiales</taxon>
        <taxon>Phyllobacteriaceae</taxon>
        <taxon>Borborobacter</taxon>
    </lineage>
</organism>
<dbReference type="RefSeq" id="WP_128628224.1">
    <property type="nucleotide sequence ID" value="NZ_RKST01000022.1"/>
</dbReference>
<accession>A0A432V1Z9</accession>
<evidence type="ECO:0000313" key="2">
    <source>
        <dbReference type="Proteomes" id="UP000281647"/>
    </source>
</evidence>
<keyword evidence="2" id="KW-1185">Reference proteome</keyword>
<dbReference type="OrthoDB" id="8101005at2"/>
<dbReference type="Proteomes" id="UP000281647">
    <property type="component" value="Unassembled WGS sequence"/>
</dbReference>
<proteinExistence type="predicted"/>
<comment type="caution">
    <text evidence="1">The sequence shown here is derived from an EMBL/GenBank/DDBJ whole genome shotgun (WGS) entry which is preliminary data.</text>
</comment>
<evidence type="ECO:0000313" key="1">
    <source>
        <dbReference type="EMBL" id="RUM96181.1"/>
    </source>
</evidence>
<dbReference type="EMBL" id="RKST01000022">
    <property type="protein sequence ID" value="RUM96181.1"/>
    <property type="molecule type" value="Genomic_DNA"/>
</dbReference>
<protein>
    <submittedName>
        <fullName evidence="1">Uncharacterized protein</fullName>
    </submittedName>
</protein>
<reference evidence="1 2" key="1">
    <citation type="submission" date="2018-11" db="EMBL/GenBank/DDBJ databases">
        <title>Pseudaminobacter arsenicus sp. nov., an arsenic-resistant bacterium isolated from arsenic-rich aquifers.</title>
        <authorList>
            <person name="Mu Y."/>
        </authorList>
    </citation>
    <scope>NUCLEOTIDE SEQUENCE [LARGE SCALE GENOMIC DNA]</scope>
    <source>
        <strain evidence="1 2">CB3</strain>
    </source>
</reference>
<name>A0A432V1Z9_9HYPH</name>
<sequence length="70" mass="7878">MKVFVRPGKRERPPRLIFDAAIDDGDIVVENGELKLSIIADDIYTKNATQRYTIALDAEDRACIDRASKV</sequence>
<gene>
    <name evidence="1" type="ORF">EET67_19520</name>
</gene>
<dbReference type="AlphaFoldDB" id="A0A432V1Z9"/>